<evidence type="ECO:0000313" key="4">
    <source>
        <dbReference type="Proteomes" id="UP000663852"/>
    </source>
</evidence>
<dbReference type="EMBL" id="CAJNOR010010266">
    <property type="protein sequence ID" value="CAF1652429.1"/>
    <property type="molecule type" value="Genomic_DNA"/>
</dbReference>
<evidence type="ECO:0000313" key="1">
    <source>
        <dbReference type="EMBL" id="CAF1258684.1"/>
    </source>
</evidence>
<reference evidence="1" key="1">
    <citation type="submission" date="2021-02" db="EMBL/GenBank/DDBJ databases">
        <authorList>
            <person name="Nowell W R."/>
        </authorList>
    </citation>
    <scope>NUCLEOTIDE SEQUENCE</scope>
</reference>
<proteinExistence type="predicted"/>
<dbReference type="EMBL" id="CAJNOJ010000184">
    <property type="protein sequence ID" value="CAF1258684.1"/>
    <property type="molecule type" value="Genomic_DNA"/>
</dbReference>
<name>A0A815AJJ6_ADIRI</name>
<dbReference type="Proteomes" id="UP000663852">
    <property type="component" value="Unassembled WGS sequence"/>
</dbReference>
<organism evidence="1 4">
    <name type="scientific">Adineta ricciae</name>
    <name type="common">Rotifer</name>
    <dbReference type="NCBI Taxonomy" id="249248"/>
    <lineage>
        <taxon>Eukaryota</taxon>
        <taxon>Metazoa</taxon>
        <taxon>Spiralia</taxon>
        <taxon>Gnathifera</taxon>
        <taxon>Rotifera</taxon>
        <taxon>Eurotatoria</taxon>
        <taxon>Bdelloidea</taxon>
        <taxon>Adinetida</taxon>
        <taxon>Adinetidae</taxon>
        <taxon>Adineta</taxon>
    </lineage>
</organism>
<dbReference type="AlphaFoldDB" id="A0A815AJJ6"/>
<sequence>MDLQQQDNKNISKIFALLRSKLNAKEKELLELQRAQPCLLAPDSEQIDVLVNLISSLQLSTQDGSFIFPSTTTATTTTTTIANDSSSTPICSTGVDTIKTLPSNIWLPSVTVPIKEEEPKNEYRLPMISHLLSLPVSAYVASCSPNHSTVETKSAEPSHRLPMVSQLLSMPINAFKSSSSTDTSQLNDVKPMEIEDKREKLTTDKHQTLSVEPMKSIFEVEPTYSKEHWLRTSSSSDSEFESISFDLDSYIEQASDKMRRLHLEYLEALDKLKTPTKPEDPTQAIKSIYPQTIDRVQPNAPAKKSSRIFPSFN</sequence>
<keyword evidence="3" id="KW-1185">Reference proteome</keyword>
<dbReference type="Proteomes" id="UP000663828">
    <property type="component" value="Unassembled WGS sequence"/>
</dbReference>
<protein>
    <submittedName>
        <fullName evidence="1">Uncharacterized protein</fullName>
    </submittedName>
</protein>
<gene>
    <name evidence="1" type="ORF">EDS130_LOCUS28392</name>
    <name evidence="2" type="ORF">XAT740_LOCUS55249</name>
</gene>
<evidence type="ECO:0000313" key="3">
    <source>
        <dbReference type="Proteomes" id="UP000663828"/>
    </source>
</evidence>
<evidence type="ECO:0000313" key="2">
    <source>
        <dbReference type="EMBL" id="CAF1652429.1"/>
    </source>
</evidence>
<dbReference type="OrthoDB" id="10043477at2759"/>
<comment type="caution">
    <text evidence="1">The sequence shown here is derived from an EMBL/GenBank/DDBJ whole genome shotgun (WGS) entry which is preliminary data.</text>
</comment>
<accession>A0A815AJJ6</accession>